<evidence type="ECO:0000313" key="5">
    <source>
        <dbReference type="Proteomes" id="UP000231501"/>
    </source>
</evidence>
<dbReference type="EMBL" id="PEOG01000002">
    <property type="protein sequence ID" value="PIM55251.1"/>
    <property type="molecule type" value="Genomic_DNA"/>
</dbReference>
<comment type="similarity">
    <text evidence="1">Belongs to the short-chain dehydrogenases/reductases (SDR) family.</text>
</comment>
<dbReference type="GO" id="GO:0047936">
    <property type="term" value="F:glucose 1-dehydrogenase [NAD(P)+] activity"/>
    <property type="evidence" value="ECO:0007669"/>
    <property type="project" value="UniProtKB-EC"/>
</dbReference>
<evidence type="ECO:0000256" key="2">
    <source>
        <dbReference type="ARBA" id="ARBA00023002"/>
    </source>
</evidence>
<dbReference type="CDD" id="cd05233">
    <property type="entry name" value="SDR_c"/>
    <property type="match status" value="1"/>
</dbReference>
<dbReference type="Proteomes" id="UP000231501">
    <property type="component" value="Unassembled WGS sequence"/>
</dbReference>
<dbReference type="InterPro" id="IPR036291">
    <property type="entry name" value="NAD(P)-bd_dom_sf"/>
</dbReference>
<name>A0A2G9CFN7_9BURK</name>
<accession>A0A2G9CFN7</accession>
<evidence type="ECO:0000256" key="1">
    <source>
        <dbReference type="ARBA" id="ARBA00006484"/>
    </source>
</evidence>
<protein>
    <submittedName>
        <fullName evidence="4">NAD(P)-dependent oxidoreductase</fullName>
        <ecNumber evidence="4">1.1.1.47</ecNumber>
    </submittedName>
</protein>
<proteinExistence type="inferred from homology"/>
<keyword evidence="2 4" id="KW-0560">Oxidoreductase</keyword>
<dbReference type="PRINTS" id="PR00080">
    <property type="entry name" value="SDRFAMILY"/>
</dbReference>
<dbReference type="FunFam" id="3.40.50.720:FF:000084">
    <property type="entry name" value="Short-chain dehydrogenase reductase"/>
    <property type="match status" value="1"/>
</dbReference>
<sequence>MPGPGSRPPDRSAGPLRRRIRRMSTDTARPLTLVSGASRGIGAATARLLARQGHDLALNYRHDAAAAEAVADDVRRLGGRVLTLQADVADPAQVAAMFRQIDEGLGRVTGLVNNAGIVAPATSLDGITPERLRRMFEVNVFSVVYCTQQAALRMSTAHGGAGGAIVNLSSRAAQRGSADLYSDYAASKGAVDTLTLSLGHELIGQGIRVNGVRPGIIETEIHADSRPAAELPALLAAAAATVPIGRLGRAEEIAEAIAWLLSPAASYTVGATLDVAGGR</sequence>
<keyword evidence="5" id="KW-1185">Reference proteome</keyword>
<evidence type="ECO:0000313" key="4">
    <source>
        <dbReference type="EMBL" id="PIM55251.1"/>
    </source>
</evidence>
<dbReference type="PRINTS" id="PR00081">
    <property type="entry name" value="GDHRDH"/>
</dbReference>
<dbReference type="PANTHER" id="PTHR43639">
    <property type="entry name" value="OXIDOREDUCTASE, SHORT-CHAIN DEHYDROGENASE/REDUCTASE FAMILY (AFU_ORTHOLOGUE AFUA_5G02870)"/>
    <property type="match status" value="1"/>
</dbReference>
<dbReference type="EC" id="1.1.1.47" evidence="4"/>
<dbReference type="AlphaFoldDB" id="A0A2G9CFN7"/>
<dbReference type="SUPFAM" id="SSF51735">
    <property type="entry name" value="NAD(P)-binding Rossmann-fold domains"/>
    <property type="match status" value="1"/>
</dbReference>
<evidence type="ECO:0000256" key="3">
    <source>
        <dbReference type="SAM" id="MobiDB-lite"/>
    </source>
</evidence>
<reference evidence="4 5" key="1">
    <citation type="submission" date="2017-11" db="EMBL/GenBank/DDBJ databases">
        <title>Draft genome sequence of Mitsuaria sp. HWN-4.</title>
        <authorList>
            <person name="Gundlapally S.R."/>
        </authorList>
    </citation>
    <scope>NUCLEOTIDE SEQUENCE [LARGE SCALE GENOMIC DNA]</scope>
    <source>
        <strain evidence="4 5">HWN-4</strain>
    </source>
</reference>
<dbReference type="PANTHER" id="PTHR43639:SF1">
    <property type="entry name" value="SHORT-CHAIN DEHYDROGENASE_REDUCTASE FAMILY PROTEIN"/>
    <property type="match status" value="1"/>
</dbReference>
<dbReference type="InterPro" id="IPR002347">
    <property type="entry name" value="SDR_fam"/>
</dbReference>
<dbReference type="Gene3D" id="3.40.50.720">
    <property type="entry name" value="NAD(P)-binding Rossmann-like Domain"/>
    <property type="match status" value="1"/>
</dbReference>
<dbReference type="OrthoDB" id="20590at2"/>
<dbReference type="Pfam" id="PF13561">
    <property type="entry name" value="adh_short_C2"/>
    <property type="match status" value="1"/>
</dbReference>
<gene>
    <name evidence="4" type="ORF">CS062_00230</name>
</gene>
<feature type="region of interest" description="Disordered" evidence="3">
    <location>
        <begin position="1"/>
        <end position="24"/>
    </location>
</feature>
<comment type="caution">
    <text evidence="4">The sequence shown here is derived from an EMBL/GenBank/DDBJ whole genome shotgun (WGS) entry which is preliminary data.</text>
</comment>
<organism evidence="4 5">
    <name type="scientific">Roseateles chitinivorans</name>
    <dbReference type="NCBI Taxonomy" id="2917965"/>
    <lineage>
        <taxon>Bacteria</taxon>
        <taxon>Pseudomonadati</taxon>
        <taxon>Pseudomonadota</taxon>
        <taxon>Betaproteobacteria</taxon>
        <taxon>Burkholderiales</taxon>
        <taxon>Sphaerotilaceae</taxon>
        <taxon>Roseateles</taxon>
    </lineage>
</organism>